<dbReference type="RefSeq" id="WP_070070063.1">
    <property type="nucleotide sequence ID" value="NZ_MKKK01000028.1"/>
</dbReference>
<protein>
    <submittedName>
        <fullName evidence="1">Uncharacterized protein</fullName>
    </submittedName>
</protein>
<organism evidence="1 2">
    <name type="scientific">Acinetobacter qingfengensis</name>
    <dbReference type="NCBI Taxonomy" id="1262585"/>
    <lineage>
        <taxon>Bacteria</taxon>
        <taxon>Pseudomonadati</taxon>
        <taxon>Pseudomonadota</taxon>
        <taxon>Gammaproteobacteria</taxon>
        <taxon>Moraxellales</taxon>
        <taxon>Moraxellaceae</taxon>
        <taxon>Acinetobacter</taxon>
    </lineage>
</organism>
<dbReference type="Proteomes" id="UP000185895">
    <property type="component" value="Unassembled WGS sequence"/>
</dbReference>
<evidence type="ECO:0000313" key="2">
    <source>
        <dbReference type="Proteomes" id="UP000185895"/>
    </source>
</evidence>
<accession>A0A1E7R787</accession>
<dbReference type="OrthoDB" id="7068211at2"/>
<name>A0A1E7R787_9GAMM</name>
<keyword evidence="2" id="KW-1185">Reference proteome</keyword>
<sequence>MPRYSLEIRKAAIAAYKKTDYKVAVCKEFNISRVTLDAWIKLEEETGSLQPKPAQKRGAPAHIKDWNAFVEFVKNTKFQNISDLQPLFEQRFGYSVSYAVLVRAIHVLGMRRRKGRFYA</sequence>
<dbReference type="AlphaFoldDB" id="A0A1E7R787"/>
<evidence type="ECO:0000313" key="1">
    <source>
        <dbReference type="EMBL" id="OEY95137.1"/>
    </source>
</evidence>
<reference evidence="1 2" key="1">
    <citation type="submission" date="2016-09" db="EMBL/GenBank/DDBJ databases">
        <authorList>
            <person name="Capua I."/>
            <person name="De Benedictis P."/>
            <person name="Joannis T."/>
            <person name="Lombin L.H."/>
            <person name="Cattoli G."/>
        </authorList>
    </citation>
    <scope>NUCLEOTIDE SEQUENCE [LARGE SCALE GENOMIC DNA]</scope>
    <source>
        <strain evidence="1 2">ANC 4671</strain>
    </source>
</reference>
<dbReference type="SUPFAM" id="SSF46689">
    <property type="entry name" value="Homeodomain-like"/>
    <property type="match status" value="1"/>
</dbReference>
<proteinExistence type="predicted"/>
<dbReference type="EMBL" id="MKKK01000028">
    <property type="protein sequence ID" value="OEY95137.1"/>
    <property type="molecule type" value="Genomic_DNA"/>
</dbReference>
<gene>
    <name evidence="1" type="ORF">BJI46_13050</name>
</gene>
<dbReference type="InterPro" id="IPR009057">
    <property type="entry name" value="Homeodomain-like_sf"/>
</dbReference>
<dbReference type="STRING" id="1262585.BJI46_13050"/>
<comment type="caution">
    <text evidence="1">The sequence shown here is derived from an EMBL/GenBank/DDBJ whole genome shotgun (WGS) entry which is preliminary data.</text>
</comment>